<feature type="transmembrane region" description="Helical" evidence="7">
    <location>
        <begin position="247"/>
        <end position="274"/>
    </location>
</feature>
<evidence type="ECO:0000256" key="8">
    <source>
        <dbReference type="SAM" id="MobiDB-lite"/>
    </source>
</evidence>
<dbReference type="Pfam" id="PF00528">
    <property type="entry name" value="BPD_transp_1"/>
    <property type="match status" value="1"/>
</dbReference>
<name>A0A941IW39_9ACTN</name>
<feature type="transmembrane region" description="Helical" evidence="7">
    <location>
        <begin position="147"/>
        <end position="166"/>
    </location>
</feature>
<dbReference type="GO" id="GO:0055085">
    <property type="term" value="P:transmembrane transport"/>
    <property type="evidence" value="ECO:0007669"/>
    <property type="project" value="InterPro"/>
</dbReference>
<feature type="transmembrane region" description="Helical" evidence="7">
    <location>
        <begin position="194"/>
        <end position="218"/>
    </location>
</feature>
<dbReference type="Gene3D" id="1.10.3720.10">
    <property type="entry name" value="MetI-like"/>
    <property type="match status" value="1"/>
</dbReference>
<dbReference type="GO" id="GO:0005886">
    <property type="term" value="C:plasma membrane"/>
    <property type="evidence" value="ECO:0007669"/>
    <property type="project" value="UniProtKB-SubCell"/>
</dbReference>
<comment type="caution">
    <text evidence="10">The sequence shown here is derived from an EMBL/GenBank/DDBJ whole genome shotgun (WGS) entry which is preliminary data.</text>
</comment>
<dbReference type="PROSITE" id="PS50928">
    <property type="entry name" value="ABC_TM1"/>
    <property type="match status" value="1"/>
</dbReference>
<evidence type="ECO:0000259" key="9">
    <source>
        <dbReference type="PROSITE" id="PS50928"/>
    </source>
</evidence>
<evidence type="ECO:0000256" key="1">
    <source>
        <dbReference type="ARBA" id="ARBA00004651"/>
    </source>
</evidence>
<comment type="similarity">
    <text evidence="7">Belongs to the binding-protein-dependent transport system permease family.</text>
</comment>
<dbReference type="Proteomes" id="UP000675781">
    <property type="component" value="Unassembled WGS sequence"/>
</dbReference>
<keyword evidence="3" id="KW-1003">Cell membrane</keyword>
<dbReference type="InterPro" id="IPR035906">
    <property type="entry name" value="MetI-like_sf"/>
</dbReference>
<keyword evidence="5 7" id="KW-1133">Transmembrane helix</keyword>
<evidence type="ECO:0000256" key="5">
    <source>
        <dbReference type="ARBA" id="ARBA00022989"/>
    </source>
</evidence>
<sequence>MTAQTTDRPAARSHTGAPRAGVRPGRRTARSGRPVGPHVRRSSPLIAGRRRLFWPLLLPALIVYTGLFAGPSLFTVWLSLNKWAGAGPMSFVGLRNYRRIFADPVFTHAFVNTLWIVFGVGALTFAAAFGLTMVLREMRGRKAARAVLFFPNIVPSVALSILWGFLFQYGGLVDSVVHALGVAQPPNWLGQSDLFRVIAIGLVWTSTGFYTTILMAAVDQIPPELYEDCELAGAGAWQKFRNVTLPLMWDVVGVCAVLWTISAVKVFEFIYTFAGAAGQMPNPGVWNTALYTYGEAFASDGVPSYGTAAASAVVMLALVAVLVGLIRRVMRRDAVQF</sequence>
<evidence type="ECO:0000313" key="11">
    <source>
        <dbReference type="Proteomes" id="UP000675781"/>
    </source>
</evidence>
<keyword evidence="2 7" id="KW-0813">Transport</keyword>
<accession>A0A941IW39</accession>
<comment type="subcellular location">
    <subcellularLocation>
        <location evidence="1 7">Cell membrane</location>
        <topology evidence="1 7">Multi-pass membrane protein</topology>
    </subcellularLocation>
</comment>
<feature type="transmembrane region" description="Helical" evidence="7">
    <location>
        <begin position="305"/>
        <end position="326"/>
    </location>
</feature>
<keyword evidence="11" id="KW-1185">Reference proteome</keyword>
<evidence type="ECO:0000256" key="3">
    <source>
        <dbReference type="ARBA" id="ARBA00022475"/>
    </source>
</evidence>
<feature type="domain" description="ABC transmembrane type-1" evidence="9">
    <location>
        <begin position="110"/>
        <end position="326"/>
    </location>
</feature>
<dbReference type="SUPFAM" id="SSF161098">
    <property type="entry name" value="MetI-like"/>
    <property type="match status" value="1"/>
</dbReference>
<evidence type="ECO:0000256" key="7">
    <source>
        <dbReference type="RuleBase" id="RU363032"/>
    </source>
</evidence>
<evidence type="ECO:0000256" key="4">
    <source>
        <dbReference type="ARBA" id="ARBA00022692"/>
    </source>
</evidence>
<dbReference type="CDD" id="cd06261">
    <property type="entry name" value="TM_PBP2"/>
    <property type="match status" value="1"/>
</dbReference>
<dbReference type="AlphaFoldDB" id="A0A941IW39"/>
<dbReference type="InterPro" id="IPR000515">
    <property type="entry name" value="MetI-like"/>
</dbReference>
<organism evidence="10 11">
    <name type="scientific">Actinospica durhamensis</name>
    <dbReference type="NCBI Taxonomy" id="1508375"/>
    <lineage>
        <taxon>Bacteria</taxon>
        <taxon>Bacillati</taxon>
        <taxon>Actinomycetota</taxon>
        <taxon>Actinomycetes</taxon>
        <taxon>Catenulisporales</taxon>
        <taxon>Actinospicaceae</taxon>
        <taxon>Actinospica</taxon>
    </lineage>
</organism>
<proteinExistence type="inferred from homology"/>
<feature type="region of interest" description="Disordered" evidence="8">
    <location>
        <begin position="1"/>
        <end position="41"/>
    </location>
</feature>
<dbReference type="PANTHER" id="PTHR43227:SF8">
    <property type="entry name" value="DIACETYLCHITOBIOSE UPTAKE SYSTEM PERMEASE PROTEIN DASB"/>
    <property type="match status" value="1"/>
</dbReference>
<keyword evidence="4 7" id="KW-0812">Transmembrane</keyword>
<dbReference type="InterPro" id="IPR050809">
    <property type="entry name" value="UgpAE/MalFG_permease"/>
</dbReference>
<evidence type="ECO:0000313" key="10">
    <source>
        <dbReference type="EMBL" id="MBR7838496.1"/>
    </source>
</evidence>
<dbReference type="RefSeq" id="WP_212532952.1">
    <property type="nucleotide sequence ID" value="NZ_JAGSOG010000295.1"/>
</dbReference>
<reference evidence="10" key="1">
    <citation type="submission" date="2021-04" db="EMBL/GenBank/DDBJ databases">
        <title>Genome based classification of Actinospica acidithermotolerans sp. nov., an actinobacterium isolated from an Indonesian hot spring.</title>
        <authorList>
            <person name="Kusuma A.B."/>
            <person name="Putra K.E."/>
            <person name="Nafisah S."/>
            <person name="Loh J."/>
            <person name="Nouioui I."/>
            <person name="Goodfellow M."/>
        </authorList>
    </citation>
    <scope>NUCLEOTIDE SEQUENCE</scope>
    <source>
        <strain evidence="10">CSCA 57</strain>
    </source>
</reference>
<feature type="transmembrane region" description="Helical" evidence="7">
    <location>
        <begin position="52"/>
        <end position="80"/>
    </location>
</feature>
<keyword evidence="6 7" id="KW-0472">Membrane</keyword>
<gene>
    <name evidence="10" type="ORF">KDL01_34840</name>
</gene>
<dbReference type="EMBL" id="JAGSOG010000295">
    <property type="protein sequence ID" value="MBR7838496.1"/>
    <property type="molecule type" value="Genomic_DNA"/>
</dbReference>
<dbReference type="PANTHER" id="PTHR43227">
    <property type="entry name" value="BLL4140 PROTEIN"/>
    <property type="match status" value="1"/>
</dbReference>
<feature type="transmembrane region" description="Helical" evidence="7">
    <location>
        <begin position="114"/>
        <end position="135"/>
    </location>
</feature>
<evidence type="ECO:0000256" key="2">
    <source>
        <dbReference type="ARBA" id="ARBA00022448"/>
    </source>
</evidence>
<protein>
    <submittedName>
        <fullName evidence="10">Sugar ABC transporter permease</fullName>
    </submittedName>
</protein>
<evidence type="ECO:0000256" key="6">
    <source>
        <dbReference type="ARBA" id="ARBA00023136"/>
    </source>
</evidence>